<evidence type="ECO:0000313" key="1">
    <source>
        <dbReference type="EMBL" id="GAA96275.1"/>
    </source>
</evidence>
<evidence type="ECO:0000313" key="2">
    <source>
        <dbReference type="Proteomes" id="UP000009131"/>
    </source>
</evidence>
<accession>G7E0B5</accession>
<proteinExistence type="predicted"/>
<dbReference type="EMBL" id="BABT02000076">
    <property type="protein sequence ID" value="GAA96275.1"/>
    <property type="molecule type" value="Genomic_DNA"/>
</dbReference>
<name>G7E0B5_MIXOS</name>
<dbReference type="AlphaFoldDB" id="G7E0B5"/>
<dbReference type="RefSeq" id="XP_014570889.1">
    <property type="nucleotide sequence ID" value="XM_014715403.1"/>
</dbReference>
<dbReference type="HOGENOM" id="CLU_1475513_0_0_1"/>
<reference evidence="1 2" key="2">
    <citation type="journal article" date="2012" name="Open Biol.">
        <title>Characteristics of nucleosomes and linker DNA regions on the genome of the basidiomycete Mixia osmundae revealed by mono- and dinucleosome mapping.</title>
        <authorList>
            <person name="Nishida H."/>
            <person name="Kondo S."/>
            <person name="Matsumoto T."/>
            <person name="Suzuki Y."/>
            <person name="Yoshikawa H."/>
            <person name="Taylor T.D."/>
            <person name="Sugiyama J."/>
        </authorList>
    </citation>
    <scope>NUCLEOTIDE SEQUENCE [LARGE SCALE GENOMIC DNA]</scope>
    <source>
        <strain evidence="2">CBS 9802 / IAM 14324 / JCM 22182 / KY 12970</strain>
    </source>
</reference>
<gene>
    <name evidence="1" type="primary">Mo02941</name>
    <name evidence="1" type="ORF">E5Q_02941</name>
</gene>
<keyword evidence="2" id="KW-1185">Reference proteome</keyword>
<reference evidence="1 2" key="1">
    <citation type="journal article" date="2011" name="J. Gen. Appl. Microbiol.">
        <title>Draft genome sequencing of the enigmatic basidiomycete Mixia osmundae.</title>
        <authorList>
            <person name="Nishida H."/>
            <person name="Nagatsuka Y."/>
            <person name="Sugiyama J."/>
        </authorList>
    </citation>
    <scope>NUCLEOTIDE SEQUENCE [LARGE SCALE GENOMIC DNA]</scope>
    <source>
        <strain evidence="2">CBS 9802 / IAM 14324 / JCM 22182 / KY 12970</strain>
    </source>
</reference>
<sequence length="183" mass="20507">MHSRRNGGVATVYPDRVQQNPEVVAHLNQALIDDITRGSQEQWQRLLAYPFETAEAAEANESRTIANLLAAWDRLESEAEAERALNRPLLNSVAQSTQPEAAFMLSVMPVLQEELALLAQQRKSYEDEALLERDVVLKQAAENAALRDELKAVVDNLHESVAIMRQVEQSITIDDDILRPPVN</sequence>
<dbReference type="InParanoid" id="G7E0B5"/>
<protein>
    <submittedName>
        <fullName evidence="1">Uncharacterized protein</fullName>
    </submittedName>
</protein>
<organism evidence="1 2">
    <name type="scientific">Mixia osmundae (strain CBS 9802 / IAM 14324 / JCM 22182 / KY 12970)</name>
    <dbReference type="NCBI Taxonomy" id="764103"/>
    <lineage>
        <taxon>Eukaryota</taxon>
        <taxon>Fungi</taxon>
        <taxon>Dikarya</taxon>
        <taxon>Basidiomycota</taxon>
        <taxon>Pucciniomycotina</taxon>
        <taxon>Mixiomycetes</taxon>
        <taxon>Mixiales</taxon>
        <taxon>Mixiaceae</taxon>
        <taxon>Mixia</taxon>
    </lineage>
</organism>
<dbReference type="Proteomes" id="UP000009131">
    <property type="component" value="Unassembled WGS sequence"/>
</dbReference>
<comment type="caution">
    <text evidence="1">The sequence shown here is derived from an EMBL/GenBank/DDBJ whole genome shotgun (WGS) entry which is preliminary data.</text>
</comment>